<evidence type="ECO:0000256" key="6">
    <source>
        <dbReference type="ARBA" id="ARBA00022533"/>
    </source>
</evidence>
<evidence type="ECO:0000256" key="5">
    <source>
        <dbReference type="ARBA" id="ARBA00022490"/>
    </source>
</evidence>
<keyword evidence="6" id="KW-0021">Allosteric enzyme</keyword>
<dbReference type="Proteomes" id="UP000070376">
    <property type="component" value="Unassembled WGS sequence"/>
</dbReference>
<dbReference type="PANTHER" id="PTHR11468:SF3">
    <property type="entry name" value="GLYCOGEN PHOSPHORYLASE, LIVER FORM"/>
    <property type="match status" value="1"/>
</dbReference>
<dbReference type="NCBIfam" id="TIGR02093">
    <property type="entry name" value="P_ylase"/>
    <property type="match status" value="1"/>
</dbReference>
<evidence type="ECO:0000256" key="12">
    <source>
        <dbReference type="PIRSR" id="PIRSR000460-1"/>
    </source>
</evidence>
<name>A0A133KJN7_HEYCO</name>
<dbReference type="FunFam" id="3.40.50.2000:FF:000153">
    <property type="entry name" value="Alpha-1,4 glucan phosphorylase"/>
    <property type="match status" value="1"/>
</dbReference>
<dbReference type="InterPro" id="IPR000811">
    <property type="entry name" value="Glyco_trans_35"/>
</dbReference>
<dbReference type="PIRSF" id="PIRSF000460">
    <property type="entry name" value="Pprylas_GlgP"/>
    <property type="match status" value="1"/>
</dbReference>
<comment type="catalytic activity">
    <reaction evidence="1 13">
        <text>[(1-&gt;4)-alpha-D-glucosyl](n) + phosphate = [(1-&gt;4)-alpha-D-glucosyl](n-1) + alpha-D-glucose 1-phosphate</text>
        <dbReference type="Rhea" id="RHEA:41732"/>
        <dbReference type="Rhea" id="RHEA-COMP:9584"/>
        <dbReference type="Rhea" id="RHEA-COMP:9586"/>
        <dbReference type="ChEBI" id="CHEBI:15444"/>
        <dbReference type="ChEBI" id="CHEBI:43474"/>
        <dbReference type="ChEBI" id="CHEBI:58601"/>
        <dbReference type="EC" id="2.4.1.1"/>
    </reaction>
</comment>
<organism evidence="14 15">
    <name type="scientific">Heyndrickxia coagulans</name>
    <name type="common">Weizmannia coagulans</name>
    <dbReference type="NCBI Taxonomy" id="1398"/>
    <lineage>
        <taxon>Bacteria</taxon>
        <taxon>Bacillati</taxon>
        <taxon>Bacillota</taxon>
        <taxon>Bacilli</taxon>
        <taxon>Bacillales</taxon>
        <taxon>Bacillaceae</taxon>
        <taxon>Heyndrickxia</taxon>
    </lineage>
</organism>
<dbReference type="EMBL" id="LRPN01000109">
    <property type="protein sequence ID" value="KWZ79725.1"/>
    <property type="molecule type" value="Genomic_DNA"/>
</dbReference>
<dbReference type="FunFam" id="3.40.50.2000:FF:000003">
    <property type="entry name" value="Alpha-1,4 glucan phosphorylase"/>
    <property type="match status" value="1"/>
</dbReference>
<keyword evidence="10 13" id="KW-0119">Carbohydrate metabolism</keyword>
<comment type="subcellular location">
    <subcellularLocation>
        <location evidence="3">Cytoplasm</location>
    </subcellularLocation>
</comment>
<accession>A0A133KJN7</accession>
<dbReference type="PROSITE" id="PS00102">
    <property type="entry name" value="PHOSPHORYLASE"/>
    <property type="match status" value="1"/>
</dbReference>
<keyword evidence="9 12" id="KW-0663">Pyridoxal phosphate</keyword>
<dbReference type="GO" id="GO:0008184">
    <property type="term" value="F:glycogen phosphorylase activity"/>
    <property type="evidence" value="ECO:0007669"/>
    <property type="project" value="InterPro"/>
</dbReference>
<dbReference type="RefSeq" id="WP_061086982.1">
    <property type="nucleotide sequence ID" value="NZ_KQ955875.1"/>
</dbReference>
<dbReference type="Gene3D" id="3.40.50.2000">
    <property type="entry name" value="Glycogen Phosphorylase B"/>
    <property type="match status" value="2"/>
</dbReference>
<evidence type="ECO:0000256" key="2">
    <source>
        <dbReference type="ARBA" id="ARBA00001933"/>
    </source>
</evidence>
<comment type="caution">
    <text evidence="14">The sequence shown here is derived from an EMBL/GenBank/DDBJ whole genome shotgun (WGS) entry which is preliminary data.</text>
</comment>
<dbReference type="GO" id="GO:0005980">
    <property type="term" value="P:glycogen catabolic process"/>
    <property type="evidence" value="ECO:0007669"/>
    <property type="project" value="TreeGrafter"/>
</dbReference>
<keyword evidence="7 13" id="KW-0328">Glycosyltransferase</keyword>
<evidence type="ECO:0000313" key="15">
    <source>
        <dbReference type="Proteomes" id="UP000070376"/>
    </source>
</evidence>
<dbReference type="InterPro" id="IPR011833">
    <property type="entry name" value="Glycg_phsphrylas"/>
</dbReference>
<dbReference type="Pfam" id="PF00343">
    <property type="entry name" value="Phosphorylase"/>
    <property type="match status" value="1"/>
</dbReference>
<feature type="modified residue" description="N6-(pyridoxal phosphate)lysine" evidence="12">
    <location>
        <position position="648"/>
    </location>
</feature>
<evidence type="ECO:0000256" key="8">
    <source>
        <dbReference type="ARBA" id="ARBA00022679"/>
    </source>
</evidence>
<dbReference type="SUPFAM" id="SSF53756">
    <property type="entry name" value="UDP-Glycosyltransferase/glycogen phosphorylase"/>
    <property type="match status" value="1"/>
</dbReference>
<dbReference type="PANTHER" id="PTHR11468">
    <property type="entry name" value="GLYCOGEN PHOSPHORYLASE"/>
    <property type="match status" value="1"/>
</dbReference>
<sequence>MELTKEQFKADFERMLSDYFTMDVEKSDLTEQYVTLGKLIGSYAAKEWRNTNQRYLEKGEKQVYYFSMEFLLGRMLKSNLFNLGILDTVRAGLKEMGMDLEALEQVELDAGLGNGGLGRLAACFIDSMATHAIPGHGNGIRFKYGLFRQKFVNGYQVELPENWLRNGNVWETRRLNKAVNVRFYGNVRLEKDASGHFVPHYENEEIVLAVPYDTPVIGYGDNTVNTLRLWSAEMPLEDANTEYNAFIQQQSRIESISEVLYPDDSNYEGRLLRLKQEYFFVSAGIQSIIRTYKKRGLPMSNLAEKVAIHINDTHPALCVPELMRILMDEEGMDWEPAWDVTVKVLSYTNHTIMSEALESWPTDMMAQLLPRIYQIICEIDRRYAEDMARLYDWDMIERTRVISGGSVKMAHLAIIGSHSINGVAKLHTNILKEKVLRDFYHIFPSRFNNKTNGITHRRWLLLSNEPLRSFIDSKIGKEWATKPTDLKMLEPFRRDESVLRQLAEIKQINKQRLADYIRKRTGLTVRTDAIFDVQVKRFHAYKRQLLNLLHILSLYFKLKDDPGADIYPRVFIFGGKAAPSYTYAKEIIKLINAAADLINHDPAVRDMLKIVFIENYGVSLAERIIPAADVSEQISLASKEASGTSNMKFMLNGAVTLATLDGANVEIRDLVGEDNIILFGLTDQEVFQYYHDRSYHSYDYYKNNPVLHRVLDALIDGSIPGVQAEGRDIFDSLIKYGDEFFVLRDFEDYALAQKKVDMLYRDPLKWQEMALINIANAGVFSSDYTVLRYAAEIWNVNSKTRLF</sequence>
<evidence type="ECO:0000256" key="3">
    <source>
        <dbReference type="ARBA" id="ARBA00004496"/>
    </source>
</evidence>
<dbReference type="EC" id="2.4.1.1" evidence="13"/>
<evidence type="ECO:0000256" key="9">
    <source>
        <dbReference type="ARBA" id="ARBA00022898"/>
    </source>
</evidence>
<reference evidence="15" key="1">
    <citation type="submission" date="2016-01" db="EMBL/GenBank/DDBJ databases">
        <authorList>
            <person name="Mitreva M."/>
            <person name="Pepin K.H."/>
            <person name="Mihindukulasuriya K.A."/>
            <person name="Fulton R."/>
            <person name="Fronick C."/>
            <person name="O'Laughlin M."/>
            <person name="Miner T."/>
            <person name="Herter B."/>
            <person name="Rosa B.A."/>
            <person name="Cordes M."/>
            <person name="Tomlinson C."/>
            <person name="Wollam A."/>
            <person name="Palsikar V.B."/>
            <person name="Mardis E.R."/>
            <person name="Wilson R.K."/>
        </authorList>
    </citation>
    <scope>NUCLEOTIDE SEQUENCE [LARGE SCALE GENOMIC DNA]</scope>
    <source>
        <strain evidence="15">GED7749B</strain>
    </source>
</reference>
<dbReference type="CDD" id="cd04300">
    <property type="entry name" value="GT35_Glycogen_Phosphorylase"/>
    <property type="match status" value="1"/>
</dbReference>
<dbReference type="GO" id="GO:0005737">
    <property type="term" value="C:cytoplasm"/>
    <property type="evidence" value="ECO:0007669"/>
    <property type="project" value="UniProtKB-SubCell"/>
</dbReference>
<comment type="function">
    <text evidence="13">Allosteric enzyme that catalyzes the rate-limiting step in glycogen catabolism, the phosphorolytic cleavage of glycogen to produce glucose-1-phosphate, and plays a central role in maintaining cellular and organismal glucose homeostasis.</text>
</comment>
<evidence type="ECO:0000256" key="7">
    <source>
        <dbReference type="ARBA" id="ARBA00022676"/>
    </source>
</evidence>
<gene>
    <name evidence="14" type="ORF">HMPREF3213_02501</name>
</gene>
<dbReference type="AlphaFoldDB" id="A0A133KJN7"/>
<comment type="function">
    <text evidence="11">Phosphorylase is an important allosteric enzyme in carbohydrate metabolism. Enzymes from different sources differ in their regulatory mechanisms and in their natural substrates. However, all known phosphorylases share catalytic and structural properties.</text>
</comment>
<evidence type="ECO:0000256" key="1">
    <source>
        <dbReference type="ARBA" id="ARBA00001275"/>
    </source>
</evidence>
<evidence type="ECO:0000256" key="11">
    <source>
        <dbReference type="ARBA" id="ARBA00025174"/>
    </source>
</evidence>
<comment type="cofactor">
    <cofactor evidence="2 13">
        <name>pyridoxal 5'-phosphate</name>
        <dbReference type="ChEBI" id="CHEBI:597326"/>
    </cofactor>
</comment>
<dbReference type="InterPro" id="IPR035090">
    <property type="entry name" value="Pyridoxal_P_attach_site"/>
</dbReference>
<evidence type="ECO:0000256" key="4">
    <source>
        <dbReference type="ARBA" id="ARBA00006047"/>
    </source>
</evidence>
<evidence type="ECO:0000313" key="14">
    <source>
        <dbReference type="EMBL" id="KWZ79725.1"/>
    </source>
</evidence>
<protein>
    <recommendedName>
        <fullName evidence="13">Alpha-1,4 glucan phosphorylase</fullName>
        <ecNumber evidence="13">2.4.1.1</ecNumber>
    </recommendedName>
</protein>
<evidence type="ECO:0000256" key="13">
    <source>
        <dbReference type="RuleBase" id="RU000587"/>
    </source>
</evidence>
<dbReference type="GO" id="GO:0030170">
    <property type="term" value="F:pyridoxal phosphate binding"/>
    <property type="evidence" value="ECO:0007669"/>
    <property type="project" value="InterPro"/>
</dbReference>
<keyword evidence="5" id="KW-0963">Cytoplasm</keyword>
<dbReference type="PATRIC" id="fig|1398.22.peg.2503"/>
<comment type="similarity">
    <text evidence="4 13">Belongs to the glycogen phosphorylase family.</text>
</comment>
<proteinExistence type="inferred from homology"/>
<keyword evidence="8 13" id="KW-0808">Transferase</keyword>
<evidence type="ECO:0000256" key="10">
    <source>
        <dbReference type="ARBA" id="ARBA00023277"/>
    </source>
</evidence>